<dbReference type="ESTHER" id="mycle-Q49856">
    <property type="family name" value="6_AlphaBeta_hydrolase"/>
</dbReference>
<proteinExistence type="predicted"/>
<sequence length="353" mass="39114">MKWSPVYAGGSPERTARPKPLTDDEIRRRRNGRPWLAGGTGLVPVATIVGALSLRSIFERDNACRDPYVDRDFEKLGDERRCWVTISGGMALVVREEGAVKAPVAMVFAYGFYLRMDSFHFQRKRFGKRWGPQVRMVFYDHCGHVQSSEVALDTYTLTQLGQDLRTVLQTVTPHGMIVLVGHSMEGILKSPALEAVRLTSRSASKLMHRGSIASQSLIGPILRAASYSDLRVSRGLDAFSQRIMNDTLIAILVSFLHALELHEETAGLWPLLRVPALIACGDHDLLTSDERSRGMAAVLPLLALVIVSGASRLALLDKPGAINDGLVRLVNRAVPGKAALRYRRFKERLQRHG</sequence>
<dbReference type="InterPro" id="IPR029058">
    <property type="entry name" value="AB_hydrolase_fold"/>
</dbReference>
<evidence type="ECO:0000256" key="1">
    <source>
        <dbReference type="SAM" id="MobiDB-lite"/>
    </source>
</evidence>
<reference evidence="2" key="2">
    <citation type="submission" date="1994-03" db="EMBL/GenBank/DDBJ databases">
        <authorList>
            <person name="Robison K."/>
        </authorList>
    </citation>
    <scope>NUCLEOTIDE SEQUENCE</scope>
</reference>
<dbReference type="AlphaFoldDB" id="Q49856"/>
<feature type="compositionally biased region" description="Basic and acidic residues" evidence="1">
    <location>
        <begin position="14"/>
        <end position="23"/>
    </location>
</feature>
<name>Q49856_MYCLR</name>
<evidence type="ECO:0000313" key="2">
    <source>
        <dbReference type="EMBL" id="AAA17290.1"/>
    </source>
</evidence>
<organism evidence="2">
    <name type="scientific">Mycobacterium leprae</name>
    <dbReference type="NCBI Taxonomy" id="1769"/>
    <lineage>
        <taxon>Bacteria</taxon>
        <taxon>Bacillati</taxon>
        <taxon>Actinomycetota</taxon>
        <taxon>Actinomycetes</taxon>
        <taxon>Mycobacteriales</taxon>
        <taxon>Mycobacteriaceae</taxon>
        <taxon>Mycobacterium</taxon>
    </lineage>
</organism>
<dbReference type="EMBL" id="U00020">
    <property type="protein sequence ID" value="AAA17290.1"/>
    <property type="molecule type" value="Genomic_DNA"/>
</dbReference>
<dbReference type="PIR" id="S72976">
    <property type="entry name" value="S72976"/>
</dbReference>
<accession>Q49856</accession>
<dbReference type="Gene3D" id="3.40.50.1820">
    <property type="entry name" value="alpha/beta hydrolase"/>
    <property type="match status" value="2"/>
</dbReference>
<feature type="region of interest" description="Disordered" evidence="1">
    <location>
        <begin position="1"/>
        <end position="23"/>
    </location>
</feature>
<dbReference type="SUPFAM" id="SSF53474">
    <property type="entry name" value="alpha/beta-Hydrolases"/>
    <property type="match status" value="1"/>
</dbReference>
<protein>
    <submittedName>
        <fullName evidence="2">B229_C1_169</fullName>
    </submittedName>
</protein>
<reference evidence="2" key="1">
    <citation type="submission" date="1994-01" db="EMBL/GenBank/DDBJ databases">
        <authorList>
            <person name="Smith D.R."/>
        </authorList>
    </citation>
    <scope>NUCLEOTIDE SEQUENCE</scope>
</reference>